<comment type="catalytic activity">
    <reaction evidence="6">
        <text>L-serine + acetyl-CoA = O-acetyl-L-serine + CoA</text>
        <dbReference type="Rhea" id="RHEA:24560"/>
        <dbReference type="ChEBI" id="CHEBI:33384"/>
        <dbReference type="ChEBI" id="CHEBI:57287"/>
        <dbReference type="ChEBI" id="CHEBI:57288"/>
        <dbReference type="ChEBI" id="CHEBI:58340"/>
        <dbReference type="EC" id="2.3.1.30"/>
    </reaction>
</comment>
<dbReference type="NCBIfam" id="TIGR01172">
    <property type="entry name" value="cysE"/>
    <property type="match status" value="1"/>
</dbReference>
<dbReference type="PROSITE" id="PS00101">
    <property type="entry name" value="HEXAPEP_TRANSFERASES"/>
    <property type="match status" value="1"/>
</dbReference>
<keyword evidence="5 7" id="KW-0012">Acyltransferase</keyword>
<dbReference type="PANTHER" id="PTHR42811">
    <property type="entry name" value="SERINE ACETYLTRANSFERASE"/>
    <property type="match status" value="1"/>
</dbReference>
<dbReference type="PIRSF" id="PIRSF000441">
    <property type="entry name" value="CysE"/>
    <property type="match status" value="1"/>
</dbReference>
<reference evidence="7" key="1">
    <citation type="submission" date="2016-10" db="EMBL/GenBank/DDBJ databases">
        <authorList>
            <person name="de Groot N.N."/>
        </authorList>
    </citation>
    <scope>NUCLEOTIDE SEQUENCE</scope>
</reference>
<comment type="similarity">
    <text evidence="1">Belongs to the transferase hexapeptide repeat family.</text>
</comment>
<dbReference type="GO" id="GO:0009001">
    <property type="term" value="F:serine O-acetyltransferase activity"/>
    <property type="evidence" value="ECO:0007669"/>
    <property type="project" value="UniProtKB-EC"/>
</dbReference>
<dbReference type="InterPro" id="IPR001451">
    <property type="entry name" value="Hexapep"/>
</dbReference>
<dbReference type="InterPro" id="IPR042122">
    <property type="entry name" value="Ser_AcTrfase_N_sf"/>
</dbReference>
<dbReference type="AlphaFoldDB" id="A0A1W1C2V2"/>
<dbReference type="InterPro" id="IPR011004">
    <property type="entry name" value="Trimer_LpxA-like_sf"/>
</dbReference>
<evidence type="ECO:0000256" key="1">
    <source>
        <dbReference type="ARBA" id="ARBA00007274"/>
    </source>
</evidence>
<sequence>MTLFGYIKEDFLNVKRNDPALHSTFELFFNYPGLWAMFFYRHAHWFYGKGLRFLPRFISAIGQFLTTIDIHPAAKIGRRVFIDHGVGVVIGETAIIGDDIVIYQQVTLGGVSLTKGKRHPTLEDNVVIGAGSKVLGNITIGKNSKVGANSVVVKDVPPNSTAIGIPARVIKRGFDKAPLSHNKIPDINKEIFEYLVKRLAVLEHAVKTGDTLSMEKDDHELSEVYDAFLKAMD</sequence>
<keyword evidence="3" id="KW-0028">Amino-acid biosynthesis</keyword>
<accession>A0A1W1C2V2</accession>
<proteinExistence type="inferred from homology"/>
<evidence type="ECO:0000256" key="5">
    <source>
        <dbReference type="ARBA" id="ARBA00023315"/>
    </source>
</evidence>
<dbReference type="InterPro" id="IPR018357">
    <property type="entry name" value="Hexapep_transf_CS"/>
</dbReference>
<evidence type="ECO:0000256" key="3">
    <source>
        <dbReference type="ARBA" id="ARBA00022605"/>
    </source>
</evidence>
<protein>
    <recommendedName>
        <fullName evidence="2">serine O-acetyltransferase</fullName>
        <ecNumber evidence="2">2.3.1.30</ecNumber>
    </recommendedName>
</protein>
<dbReference type="NCBIfam" id="NF041874">
    <property type="entry name" value="EPS_EpsC"/>
    <property type="match status" value="1"/>
</dbReference>
<dbReference type="GO" id="GO:0005737">
    <property type="term" value="C:cytoplasm"/>
    <property type="evidence" value="ECO:0007669"/>
    <property type="project" value="InterPro"/>
</dbReference>
<keyword evidence="4 7" id="KW-0808">Transferase</keyword>
<dbReference type="Gene3D" id="2.160.10.10">
    <property type="entry name" value="Hexapeptide repeat proteins"/>
    <property type="match status" value="1"/>
</dbReference>
<dbReference type="GO" id="GO:0006535">
    <property type="term" value="P:cysteine biosynthetic process from serine"/>
    <property type="evidence" value="ECO:0007669"/>
    <property type="project" value="InterPro"/>
</dbReference>
<dbReference type="FunFam" id="2.160.10.10:FF:000007">
    <property type="entry name" value="Serine acetyltransferase"/>
    <property type="match status" value="1"/>
</dbReference>
<evidence type="ECO:0000256" key="6">
    <source>
        <dbReference type="ARBA" id="ARBA00049486"/>
    </source>
</evidence>
<dbReference type="Gene3D" id="1.10.3130.10">
    <property type="entry name" value="serine acetyltransferase, domain 1"/>
    <property type="match status" value="1"/>
</dbReference>
<gene>
    <name evidence="7" type="ORF">MNB_SV-6-789</name>
</gene>
<evidence type="ECO:0000256" key="2">
    <source>
        <dbReference type="ARBA" id="ARBA00013266"/>
    </source>
</evidence>
<dbReference type="InterPro" id="IPR005881">
    <property type="entry name" value="Ser_O-AcTrfase"/>
</dbReference>
<dbReference type="Pfam" id="PF00132">
    <property type="entry name" value="Hexapep"/>
    <property type="match status" value="1"/>
</dbReference>
<evidence type="ECO:0000256" key="4">
    <source>
        <dbReference type="ARBA" id="ARBA00022679"/>
    </source>
</evidence>
<dbReference type="EMBL" id="FPHC01000057">
    <property type="protein sequence ID" value="SFV60032.1"/>
    <property type="molecule type" value="Genomic_DNA"/>
</dbReference>
<evidence type="ECO:0000313" key="7">
    <source>
        <dbReference type="EMBL" id="SFV60032.1"/>
    </source>
</evidence>
<dbReference type="InterPro" id="IPR045304">
    <property type="entry name" value="LbH_SAT"/>
</dbReference>
<organism evidence="7">
    <name type="scientific">hydrothermal vent metagenome</name>
    <dbReference type="NCBI Taxonomy" id="652676"/>
    <lineage>
        <taxon>unclassified sequences</taxon>
        <taxon>metagenomes</taxon>
        <taxon>ecological metagenomes</taxon>
    </lineage>
</organism>
<name>A0A1W1C2V2_9ZZZZ</name>
<dbReference type="EC" id="2.3.1.30" evidence="2"/>
<dbReference type="InterPro" id="IPR053376">
    <property type="entry name" value="Serine_acetyltransferase"/>
</dbReference>
<dbReference type="CDD" id="cd03354">
    <property type="entry name" value="LbH_SAT"/>
    <property type="match status" value="1"/>
</dbReference>
<dbReference type="SUPFAM" id="SSF51161">
    <property type="entry name" value="Trimeric LpxA-like enzymes"/>
    <property type="match status" value="1"/>
</dbReference>